<dbReference type="EMBL" id="QUNG01000002">
    <property type="protein sequence ID" value="REG85479.1"/>
    <property type="molecule type" value="Genomic_DNA"/>
</dbReference>
<dbReference type="InterPro" id="IPR036390">
    <property type="entry name" value="WH_DNA-bd_sf"/>
</dbReference>
<accession>A0A3E0DUZ2</accession>
<evidence type="ECO:0000256" key="2">
    <source>
        <dbReference type="ARBA" id="ARBA00023125"/>
    </source>
</evidence>
<dbReference type="InterPro" id="IPR011711">
    <property type="entry name" value="GntR_C"/>
</dbReference>
<evidence type="ECO:0000259" key="4">
    <source>
        <dbReference type="PROSITE" id="PS50949"/>
    </source>
</evidence>
<dbReference type="GO" id="GO:0003677">
    <property type="term" value="F:DNA binding"/>
    <property type="evidence" value="ECO:0007669"/>
    <property type="project" value="UniProtKB-KW"/>
</dbReference>
<proteinExistence type="predicted"/>
<evidence type="ECO:0000313" key="6">
    <source>
        <dbReference type="Proteomes" id="UP000256542"/>
    </source>
</evidence>
<evidence type="ECO:0000256" key="3">
    <source>
        <dbReference type="ARBA" id="ARBA00023163"/>
    </source>
</evidence>
<reference evidence="5 6" key="1">
    <citation type="submission" date="2018-08" db="EMBL/GenBank/DDBJ databases">
        <title>Genomic Encyclopedia of Type Strains, Phase III (KMG-III): the genomes of soil and plant-associated and newly described type strains.</title>
        <authorList>
            <person name="Whitman W."/>
        </authorList>
    </citation>
    <scope>NUCLEOTIDE SEQUENCE [LARGE SCALE GENOMIC DNA]</scope>
    <source>
        <strain evidence="5 6">CECT 7375</strain>
    </source>
</reference>
<dbReference type="InterPro" id="IPR036388">
    <property type="entry name" value="WH-like_DNA-bd_sf"/>
</dbReference>
<dbReference type="Pfam" id="PF00392">
    <property type="entry name" value="GntR"/>
    <property type="match status" value="1"/>
</dbReference>
<keyword evidence="6" id="KW-1185">Reference proteome</keyword>
<name>A0A3E0DUZ2_9GAMM</name>
<dbReference type="SMART" id="SM00895">
    <property type="entry name" value="FCD"/>
    <property type="match status" value="1"/>
</dbReference>
<dbReference type="PANTHER" id="PTHR43537:SF41">
    <property type="entry name" value="TRANSCRIPTIONAL REGULATORY PROTEIN"/>
    <property type="match status" value="1"/>
</dbReference>
<dbReference type="Pfam" id="PF07729">
    <property type="entry name" value="FCD"/>
    <property type="match status" value="1"/>
</dbReference>
<dbReference type="PANTHER" id="PTHR43537">
    <property type="entry name" value="TRANSCRIPTIONAL REGULATOR, GNTR FAMILY"/>
    <property type="match status" value="1"/>
</dbReference>
<evidence type="ECO:0000313" key="5">
    <source>
        <dbReference type="EMBL" id="REG85479.1"/>
    </source>
</evidence>
<evidence type="ECO:0000256" key="1">
    <source>
        <dbReference type="ARBA" id="ARBA00023015"/>
    </source>
</evidence>
<keyword evidence="1" id="KW-0805">Transcription regulation</keyword>
<dbReference type="InterPro" id="IPR008920">
    <property type="entry name" value="TF_FadR/GntR_C"/>
</dbReference>
<dbReference type="SUPFAM" id="SSF46785">
    <property type="entry name" value="Winged helix' DNA-binding domain"/>
    <property type="match status" value="1"/>
</dbReference>
<dbReference type="Gene3D" id="1.10.10.10">
    <property type="entry name" value="Winged helix-like DNA-binding domain superfamily/Winged helix DNA-binding domain"/>
    <property type="match status" value="1"/>
</dbReference>
<keyword evidence="3" id="KW-0804">Transcription</keyword>
<dbReference type="AlphaFoldDB" id="A0A3E0DUZ2"/>
<dbReference type="SMART" id="SM00345">
    <property type="entry name" value="HTH_GNTR"/>
    <property type="match status" value="1"/>
</dbReference>
<protein>
    <submittedName>
        <fullName evidence="5">GntR family transcriptional regulator</fullName>
    </submittedName>
</protein>
<sequence length="206" mass="23545">MQLYQKIKDDILNNRLPVGRPLRQVELSERYQVSRIPVRDALQKLKAEGWLVSHGKAGHIIPDLNWQEAEDLCLMRADLEPRLLSYAFDSITAEDVKQARAALALLDKSGLSLLEKGELNWAFHKVLYFPANRPTLYKVVRSLNQQASRYLGFQYGPMNYQDHSQQEHFELLNLIESGEKSTALLLLSQHIKDAGQLLVAHLKSTN</sequence>
<dbReference type="OrthoDB" id="9799812at2"/>
<dbReference type="InterPro" id="IPR000524">
    <property type="entry name" value="Tscrpt_reg_HTH_GntR"/>
</dbReference>
<comment type="caution">
    <text evidence="5">The sequence shown here is derived from an EMBL/GenBank/DDBJ whole genome shotgun (WGS) entry which is preliminary data.</text>
</comment>
<organism evidence="5 6">
    <name type="scientific">Marinomonas pollencensis</name>
    <dbReference type="NCBI Taxonomy" id="491954"/>
    <lineage>
        <taxon>Bacteria</taxon>
        <taxon>Pseudomonadati</taxon>
        <taxon>Pseudomonadota</taxon>
        <taxon>Gammaproteobacteria</taxon>
        <taxon>Oceanospirillales</taxon>
        <taxon>Oceanospirillaceae</taxon>
        <taxon>Marinomonas</taxon>
    </lineage>
</organism>
<gene>
    <name evidence="5" type="ORF">DFP81_1029</name>
</gene>
<dbReference type="CDD" id="cd07377">
    <property type="entry name" value="WHTH_GntR"/>
    <property type="match status" value="1"/>
</dbReference>
<dbReference type="RefSeq" id="WP_115896288.1">
    <property type="nucleotide sequence ID" value="NZ_QUNG01000002.1"/>
</dbReference>
<keyword evidence="2" id="KW-0238">DNA-binding</keyword>
<dbReference type="SUPFAM" id="SSF48008">
    <property type="entry name" value="GntR ligand-binding domain-like"/>
    <property type="match status" value="1"/>
</dbReference>
<feature type="domain" description="HTH gntR-type" evidence="4">
    <location>
        <begin position="1"/>
        <end position="64"/>
    </location>
</feature>
<dbReference type="Gene3D" id="1.20.120.530">
    <property type="entry name" value="GntR ligand-binding domain-like"/>
    <property type="match status" value="1"/>
</dbReference>
<dbReference type="Proteomes" id="UP000256542">
    <property type="component" value="Unassembled WGS sequence"/>
</dbReference>
<dbReference type="GO" id="GO:0003700">
    <property type="term" value="F:DNA-binding transcription factor activity"/>
    <property type="evidence" value="ECO:0007669"/>
    <property type="project" value="InterPro"/>
</dbReference>
<dbReference type="PROSITE" id="PS50949">
    <property type="entry name" value="HTH_GNTR"/>
    <property type="match status" value="1"/>
</dbReference>